<dbReference type="Proteomes" id="UP000320773">
    <property type="component" value="Unassembled WGS sequence"/>
</dbReference>
<name>A0A543G2B0_9FLAO</name>
<gene>
    <name evidence="1" type="ORF">BC670_1047</name>
</gene>
<accession>A0A543G2B0</accession>
<comment type="caution">
    <text evidence="1">The sequence shown here is derived from an EMBL/GenBank/DDBJ whole genome shotgun (WGS) entry which is preliminary data.</text>
</comment>
<dbReference type="AlphaFoldDB" id="A0A543G2B0"/>
<evidence type="ECO:0000313" key="1">
    <source>
        <dbReference type="EMBL" id="TQM40175.1"/>
    </source>
</evidence>
<proteinExistence type="predicted"/>
<organism evidence="1 2">
    <name type="scientific">Flavobacterium branchiophilum</name>
    <dbReference type="NCBI Taxonomy" id="55197"/>
    <lineage>
        <taxon>Bacteria</taxon>
        <taxon>Pseudomonadati</taxon>
        <taxon>Bacteroidota</taxon>
        <taxon>Flavobacteriia</taxon>
        <taxon>Flavobacteriales</taxon>
        <taxon>Flavobacteriaceae</taxon>
        <taxon>Flavobacterium</taxon>
    </lineage>
</organism>
<reference evidence="1 2" key="1">
    <citation type="submission" date="2019-06" db="EMBL/GenBank/DDBJ databases">
        <title>Genomic Encyclopedia of Archaeal and Bacterial Type Strains, Phase II (KMG-II): from individual species to whole genera.</title>
        <authorList>
            <person name="Goeker M."/>
        </authorList>
    </citation>
    <scope>NUCLEOTIDE SEQUENCE [LARGE SCALE GENOMIC DNA]</scope>
    <source>
        <strain evidence="1 2">DSM 24789</strain>
    </source>
</reference>
<dbReference type="RefSeq" id="WP_089079732.1">
    <property type="nucleotide sequence ID" value="NZ_VFPJ01000001.1"/>
</dbReference>
<evidence type="ECO:0000313" key="2">
    <source>
        <dbReference type="Proteomes" id="UP000320773"/>
    </source>
</evidence>
<sequence>MERRKFIKQTTFAIAGISMIPHVISCSGKTLDISELLGKINQNLLDFSKEGNDFFSYYSLENHFKHEFIKGNQAFLFEQQNKIVGFTIKEEGTSNAENYIEKLTSLYGQKNKVIDNLFGTEYLWKAKNKNIKLCYTKPYEGLEQNMHYSEYDANSKLIVF</sequence>
<protein>
    <submittedName>
        <fullName evidence="1">Uncharacterized protein</fullName>
    </submittedName>
</protein>
<dbReference type="EMBL" id="VFPJ01000001">
    <property type="protein sequence ID" value="TQM40175.1"/>
    <property type="molecule type" value="Genomic_DNA"/>
</dbReference>